<evidence type="ECO:0000256" key="1">
    <source>
        <dbReference type="ARBA" id="ARBA00023157"/>
    </source>
</evidence>
<keyword evidence="2" id="KW-1133">Transmembrane helix</keyword>
<dbReference type="Gene3D" id="3.90.215.10">
    <property type="entry name" value="Gamma Fibrinogen, chain A, domain 1"/>
    <property type="match status" value="1"/>
</dbReference>
<dbReference type="Pfam" id="PF00147">
    <property type="entry name" value="Fibrinogen_C"/>
    <property type="match status" value="1"/>
</dbReference>
<dbReference type="PROSITE" id="PS51406">
    <property type="entry name" value="FIBRINOGEN_C_2"/>
    <property type="match status" value="1"/>
</dbReference>
<evidence type="ECO:0000259" key="3">
    <source>
        <dbReference type="PROSITE" id="PS51406"/>
    </source>
</evidence>
<proteinExistence type="predicted"/>
<dbReference type="KEGG" id="smau:118289382"/>
<dbReference type="PANTHER" id="PTHR19143:SF225">
    <property type="entry name" value="MICROFIBRIL-ASSOCIATED GLYCOPROTEIN 4"/>
    <property type="match status" value="1"/>
</dbReference>
<keyword evidence="2" id="KW-0812">Transmembrane</keyword>
<dbReference type="InterPro" id="IPR014716">
    <property type="entry name" value="Fibrinogen_a/b/g_C_1"/>
</dbReference>
<keyword evidence="1" id="KW-1015">Disulfide bond</keyword>
<organism evidence="4 5">
    <name type="scientific">Scophthalmus maximus</name>
    <name type="common">Turbot</name>
    <name type="synonym">Psetta maxima</name>
    <dbReference type="NCBI Taxonomy" id="52904"/>
    <lineage>
        <taxon>Eukaryota</taxon>
        <taxon>Metazoa</taxon>
        <taxon>Chordata</taxon>
        <taxon>Craniata</taxon>
        <taxon>Vertebrata</taxon>
        <taxon>Euteleostomi</taxon>
        <taxon>Actinopterygii</taxon>
        <taxon>Neopterygii</taxon>
        <taxon>Teleostei</taxon>
        <taxon>Neoteleostei</taxon>
        <taxon>Acanthomorphata</taxon>
        <taxon>Carangaria</taxon>
        <taxon>Pleuronectiformes</taxon>
        <taxon>Pleuronectoidei</taxon>
        <taxon>Scophthalmidae</taxon>
        <taxon>Scophthalmus</taxon>
    </lineage>
</organism>
<dbReference type="GO" id="GO:0005615">
    <property type="term" value="C:extracellular space"/>
    <property type="evidence" value="ECO:0007669"/>
    <property type="project" value="TreeGrafter"/>
</dbReference>
<dbReference type="Ensembl" id="ENSSMAT00000005918.2">
    <property type="protein sequence ID" value="ENSSMAP00000005840.2"/>
    <property type="gene ID" value="ENSSMAG00000003603.2"/>
</dbReference>
<dbReference type="InterPro" id="IPR036056">
    <property type="entry name" value="Fibrinogen-like_C"/>
</dbReference>
<dbReference type="InterPro" id="IPR050373">
    <property type="entry name" value="Fibrinogen_C-term_domain"/>
</dbReference>
<dbReference type="GO" id="GO:0048251">
    <property type="term" value="P:elastic fiber assembly"/>
    <property type="evidence" value="ECO:0007669"/>
    <property type="project" value="TreeGrafter"/>
</dbReference>
<feature type="domain" description="Fibrinogen C-terminal" evidence="3">
    <location>
        <begin position="42"/>
        <end position="264"/>
    </location>
</feature>
<dbReference type="InterPro" id="IPR002181">
    <property type="entry name" value="Fibrinogen_a/b/g_C_dom"/>
</dbReference>
<dbReference type="GeneTree" id="ENSGT00940000154615"/>
<protein>
    <recommendedName>
        <fullName evidence="3">Fibrinogen C-terminal domain-containing protein</fullName>
    </recommendedName>
</protein>
<name>A0A8D2ZQ83_SCOMX</name>
<accession>A0A8D2ZQ83</accession>
<dbReference type="SUPFAM" id="SSF56496">
    <property type="entry name" value="Fibrinogen C-terminal domain-like"/>
    <property type="match status" value="1"/>
</dbReference>
<evidence type="ECO:0000313" key="5">
    <source>
        <dbReference type="Proteomes" id="UP000694558"/>
    </source>
</evidence>
<evidence type="ECO:0000256" key="2">
    <source>
        <dbReference type="SAM" id="Phobius"/>
    </source>
</evidence>
<dbReference type="FunFam" id="3.90.215.10:FF:000001">
    <property type="entry name" value="Tenascin isoform 1"/>
    <property type="match status" value="1"/>
</dbReference>
<dbReference type="GeneID" id="118289382"/>
<evidence type="ECO:0000313" key="4">
    <source>
        <dbReference type="Ensembl" id="ENSSMAP00000005840.2"/>
    </source>
</evidence>
<reference evidence="4" key="2">
    <citation type="submission" date="2025-08" db="UniProtKB">
        <authorList>
            <consortium name="Ensembl"/>
        </authorList>
    </citation>
    <scope>IDENTIFICATION</scope>
</reference>
<gene>
    <name evidence="4" type="primary">LOC118289382</name>
</gene>
<dbReference type="RefSeq" id="XP_035472240.1">
    <property type="nucleotide sequence ID" value="XM_035616347.2"/>
</dbReference>
<dbReference type="AlphaFoldDB" id="A0A8D2ZQ83"/>
<sequence>MDLSTGLRCLLGDSPKDYHRIYYIRTIMGFIFLLLLIPAAVCSPVLIPVDCNDLYVRGFGHSGVYSIYPGGPVSPTQVYCDMGCEDEPDGAKWTVLQRRKDGTINFYRGWDQYRAGFGQASGEYWLGLENIHLLTLRKSYELRIDLEDFEGAKAYVHYSSFTVGPEHEGYRLSLSGFKDGGAGNSLAGHDGQKFSTFDKDQDTYSSNCAQTYLGGWWYGECHTVNINGLYLWGSSKYGIGMNWVSWKGYEYSLKAIAMKIRPKE</sequence>
<dbReference type="PANTHER" id="PTHR19143">
    <property type="entry name" value="FIBRINOGEN/TENASCIN/ANGIOPOEITIN"/>
    <property type="match status" value="1"/>
</dbReference>
<dbReference type="SMART" id="SM00186">
    <property type="entry name" value="FBG"/>
    <property type="match status" value="1"/>
</dbReference>
<keyword evidence="2" id="KW-0472">Membrane</keyword>
<dbReference type="Proteomes" id="UP000694558">
    <property type="component" value="Chromosome 19"/>
</dbReference>
<feature type="transmembrane region" description="Helical" evidence="2">
    <location>
        <begin position="21"/>
        <end position="41"/>
    </location>
</feature>
<dbReference type="CDD" id="cd00087">
    <property type="entry name" value="FReD"/>
    <property type="match status" value="1"/>
</dbReference>
<dbReference type="OrthoDB" id="7735550at2759"/>
<reference evidence="4" key="1">
    <citation type="submission" date="2023-05" db="EMBL/GenBank/DDBJ databases">
        <title>High-quality long-read genome of Scophthalmus maximus.</title>
        <authorList>
            <person name="Lien S."/>
            <person name="Martinez P."/>
        </authorList>
    </citation>
    <scope>NUCLEOTIDE SEQUENCE [LARGE SCALE GENOMIC DNA]</scope>
</reference>